<organism evidence="7 8">
    <name type="scientific">Phytophthora rubi</name>
    <dbReference type="NCBI Taxonomy" id="129364"/>
    <lineage>
        <taxon>Eukaryota</taxon>
        <taxon>Sar</taxon>
        <taxon>Stramenopiles</taxon>
        <taxon>Oomycota</taxon>
        <taxon>Peronosporomycetes</taxon>
        <taxon>Peronosporales</taxon>
        <taxon>Peronosporaceae</taxon>
        <taxon>Phytophthora</taxon>
    </lineage>
</organism>
<dbReference type="GO" id="GO:0006511">
    <property type="term" value="P:ubiquitin-dependent protein catabolic process"/>
    <property type="evidence" value="ECO:0007669"/>
    <property type="project" value="TreeGrafter"/>
</dbReference>
<dbReference type="Gene3D" id="3.30.40.10">
    <property type="entry name" value="Zinc/RING finger domain, C3HC4 (zinc finger)"/>
    <property type="match status" value="1"/>
</dbReference>
<evidence type="ECO:0000256" key="4">
    <source>
        <dbReference type="SAM" id="MobiDB-lite"/>
    </source>
</evidence>
<dbReference type="InterPro" id="IPR035979">
    <property type="entry name" value="RBD_domain_sf"/>
</dbReference>
<dbReference type="PROSITE" id="PS50089">
    <property type="entry name" value="ZF_RING_2"/>
    <property type="match status" value="1"/>
</dbReference>
<dbReference type="CDD" id="cd16649">
    <property type="entry name" value="mRING-HC-C3HC5_CGRF1-like"/>
    <property type="match status" value="1"/>
</dbReference>
<proteinExistence type="predicted"/>
<evidence type="ECO:0000256" key="1">
    <source>
        <dbReference type="PROSITE-ProRule" id="PRU00175"/>
    </source>
</evidence>
<evidence type="ECO:0000313" key="7">
    <source>
        <dbReference type="EMBL" id="KAE9354621.1"/>
    </source>
</evidence>
<dbReference type="Pfam" id="PF00076">
    <property type="entry name" value="RRM_1"/>
    <property type="match status" value="1"/>
</dbReference>
<feature type="region of interest" description="Disordered" evidence="4">
    <location>
        <begin position="184"/>
        <end position="222"/>
    </location>
</feature>
<dbReference type="SUPFAM" id="SSF54928">
    <property type="entry name" value="RNA-binding domain, RBD"/>
    <property type="match status" value="1"/>
</dbReference>
<evidence type="ECO:0000313" key="8">
    <source>
        <dbReference type="Proteomes" id="UP000434957"/>
    </source>
</evidence>
<feature type="coiled-coil region" evidence="3">
    <location>
        <begin position="758"/>
        <end position="785"/>
    </location>
</feature>
<dbReference type="Pfam" id="PF13920">
    <property type="entry name" value="zf-C3HC4_3"/>
    <property type="match status" value="1"/>
</dbReference>
<dbReference type="SUPFAM" id="SSF57850">
    <property type="entry name" value="RING/U-box"/>
    <property type="match status" value="1"/>
</dbReference>
<keyword evidence="1" id="KW-0862">Zinc</keyword>
<protein>
    <recommendedName>
        <fullName evidence="9">RING-type domain-containing protein</fullName>
    </recommendedName>
</protein>
<evidence type="ECO:0000259" key="6">
    <source>
        <dbReference type="PROSITE" id="PS50102"/>
    </source>
</evidence>
<keyword evidence="1" id="KW-0479">Metal-binding</keyword>
<dbReference type="GO" id="GO:0061630">
    <property type="term" value="F:ubiquitin protein ligase activity"/>
    <property type="evidence" value="ECO:0007669"/>
    <property type="project" value="TreeGrafter"/>
</dbReference>
<keyword evidence="3" id="KW-0175">Coiled coil</keyword>
<feature type="compositionally biased region" description="Basic and acidic residues" evidence="4">
    <location>
        <begin position="56"/>
        <end position="74"/>
    </location>
</feature>
<dbReference type="Gene3D" id="3.30.70.330">
    <property type="match status" value="1"/>
</dbReference>
<feature type="region of interest" description="Disordered" evidence="4">
    <location>
        <begin position="367"/>
        <end position="390"/>
    </location>
</feature>
<feature type="compositionally biased region" description="Acidic residues" evidence="4">
    <location>
        <begin position="186"/>
        <end position="210"/>
    </location>
</feature>
<feature type="region of interest" description="Disordered" evidence="4">
    <location>
        <begin position="1"/>
        <end position="112"/>
    </location>
</feature>
<dbReference type="EMBL" id="QXFT01000112">
    <property type="protein sequence ID" value="KAE9354621.1"/>
    <property type="molecule type" value="Genomic_DNA"/>
</dbReference>
<evidence type="ECO:0000256" key="2">
    <source>
        <dbReference type="PROSITE-ProRule" id="PRU00176"/>
    </source>
</evidence>
<feature type="domain" description="RING-type" evidence="5">
    <location>
        <begin position="933"/>
        <end position="970"/>
    </location>
</feature>
<dbReference type="AlphaFoldDB" id="A0A6A4G4F5"/>
<dbReference type="InterPro" id="IPR012677">
    <property type="entry name" value="Nucleotide-bd_a/b_plait_sf"/>
</dbReference>
<dbReference type="GO" id="GO:0008270">
    <property type="term" value="F:zinc ion binding"/>
    <property type="evidence" value="ECO:0007669"/>
    <property type="project" value="UniProtKB-KW"/>
</dbReference>
<evidence type="ECO:0008006" key="9">
    <source>
        <dbReference type="Google" id="ProtNLM"/>
    </source>
</evidence>
<dbReference type="InterPro" id="IPR001841">
    <property type="entry name" value="Znf_RING"/>
</dbReference>
<sequence length="981" mass="110112">MRSPASTAPSDAAEAPTNQRQEHEQVTQRPDAVQLSLEKAESDEEEELEQLQRSPMHADAEPNRAAAEPRDKRNWFPGGRQQLLQRARHGIRRSSLQQQQLADSGERDSLMRRSSVDDFAVEIESEAAEIRTLIARTAQLWSAVDRAEHAEDLPPVSQTLQLQSVRRLSASAIQTRTSSLLGQYDCADDDSTLSSGEEEYEEEEEDEEEMSMTPHNVTRPEGYSTDEAFVGSLRNDVRTNTIYSGRDGEQRRVEEEESAIYDCDSEGSEDEIDAMDEHGELQLEQGEIMDASNRAINASKAHAIKNAMLANLIRLGFRETITLAALDAGVLEIDHYDSDCELAYVDIFMSLIKMVCDAHVDIINENDGSNQDWAPPARTTDDHNEGAGAMDADMNHSLEQRSFLPFKWPVFDMAQFEFGNARSGTCFNSVCVLTNLPKVSMDRTEELMEVLSCNLFCMIGDPIQVVIPSASSTGRTKGHAFLEFDDPDMAKMCASAVDGLTWGRGPFGRIRGNLFRQYQVKSPADEQRRANAMINDGASLPDLFSGITIPGSLPDDVSVSAFEHRESSIADRFRSGVAQQQNLDCDSDDSSDAGEWVVRRPLEYGHFNPSPLLDLSSESVDIREQYESSQHEGVAMQLSWDDEEYAVQLPSDGGDDNDISASFDSNSALELQVPDEDKAMDQSLFDELVQGCRYNGSICSPARVSFSSGEAPAESSTVTSSASAYARDVLVDSGMVEQSWDVSHENEDGAEKPWRRYCEDLIVRNREMQEQVAFARRRIVQLSHNNQKLHLLIDRVERDRDGLLFENDLLQTQLHGYEDHEHHHDSLMKEVVTLRKRLKRNEHSYDGRSVNPQPQFQAAYTSTASHPLQGIRSALSHLSAASLTTSRMDELKEWEQLLESTLSHVRSVKEEKALEMQQKLDRQVEEQNELKLCVICLANEKTILCLPCRHLCLCKTCSRREEVTKCPICRLEIEEMLAVYS</sequence>
<dbReference type="InterPro" id="IPR013083">
    <property type="entry name" value="Znf_RING/FYVE/PHD"/>
</dbReference>
<dbReference type="GO" id="GO:0003723">
    <property type="term" value="F:RNA binding"/>
    <property type="evidence" value="ECO:0007669"/>
    <property type="project" value="UniProtKB-UniRule"/>
</dbReference>
<feature type="domain" description="RRM" evidence="6">
    <location>
        <begin position="429"/>
        <end position="504"/>
    </location>
</feature>
<dbReference type="InterPro" id="IPR000504">
    <property type="entry name" value="RRM_dom"/>
</dbReference>
<dbReference type="GO" id="GO:0016567">
    <property type="term" value="P:protein ubiquitination"/>
    <property type="evidence" value="ECO:0007669"/>
    <property type="project" value="TreeGrafter"/>
</dbReference>
<keyword evidence="1" id="KW-0863">Zinc-finger</keyword>
<evidence type="ECO:0000256" key="3">
    <source>
        <dbReference type="SAM" id="Coils"/>
    </source>
</evidence>
<keyword evidence="2" id="KW-0694">RNA-binding</keyword>
<keyword evidence="8" id="KW-1185">Reference proteome</keyword>
<dbReference type="PANTHER" id="PTHR22696:SF1">
    <property type="entry name" value="E3 UBIQUITIN-PROTEIN LIGASE RNF26"/>
    <property type="match status" value="1"/>
</dbReference>
<reference evidence="7 8" key="1">
    <citation type="submission" date="2018-08" db="EMBL/GenBank/DDBJ databases">
        <title>Genomic investigation of the strawberry pathogen Phytophthora fragariae indicates pathogenicity is determined by transcriptional variation in three key races.</title>
        <authorList>
            <person name="Adams T.M."/>
            <person name="Armitage A.D."/>
            <person name="Sobczyk M.K."/>
            <person name="Bates H.J."/>
            <person name="Dunwell J.M."/>
            <person name="Nellist C.F."/>
            <person name="Harrison R.J."/>
        </authorList>
    </citation>
    <scope>NUCLEOTIDE SEQUENCE [LARGE SCALE GENOMIC DNA]</scope>
    <source>
        <strain evidence="7 8">SCRP333</strain>
    </source>
</reference>
<name>A0A6A4G4F5_9STRA</name>
<evidence type="ECO:0000259" key="5">
    <source>
        <dbReference type="PROSITE" id="PS50089"/>
    </source>
</evidence>
<dbReference type="Proteomes" id="UP000434957">
    <property type="component" value="Unassembled WGS sequence"/>
</dbReference>
<comment type="caution">
    <text evidence="7">The sequence shown here is derived from an EMBL/GenBank/DDBJ whole genome shotgun (WGS) entry which is preliminary data.</text>
</comment>
<gene>
    <name evidence="7" type="ORF">PR003_g3265</name>
</gene>
<accession>A0A6A4G4F5</accession>
<dbReference type="PANTHER" id="PTHR22696">
    <property type="entry name" value="E3 UBIQUITIN-PROTEIN LIGASE RNF26"/>
    <property type="match status" value="1"/>
</dbReference>
<dbReference type="PROSITE" id="PS50102">
    <property type="entry name" value="RRM"/>
    <property type="match status" value="1"/>
</dbReference>